<evidence type="ECO:0000313" key="14">
    <source>
        <dbReference type="EMBL" id="OVA16182.1"/>
    </source>
</evidence>
<evidence type="ECO:0000256" key="6">
    <source>
        <dbReference type="ARBA" id="ARBA00023180"/>
    </source>
</evidence>
<organism evidence="14 15">
    <name type="scientific">Macleaya cordata</name>
    <name type="common">Five-seeded plume-poppy</name>
    <name type="synonym">Bocconia cordata</name>
    <dbReference type="NCBI Taxonomy" id="56857"/>
    <lineage>
        <taxon>Eukaryota</taxon>
        <taxon>Viridiplantae</taxon>
        <taxon>Streptophyta</taxon>
        <taxon>Embryophyta</taxon>
        <taxon>Tracheophyta</taxon>
        <taxon>Spermatophyta</taxon>
        <taxon>Magnoliopsida</taxon>
        <taxon>Ranunculales</taxon>
        <taxon>Papaveraceae</taxon>
        <taxon>Papaveroideae</taxon>
        <taxon>Macleaya</taxon>
    </lineage>
</organism>
<keyword evidence="3 12" id="KW-0732">Signal</keyword>
<feature type="transmembrane region" description="Helical" evidence="11">
    <location>
        <begin position="191"/>
        <end position="211"/>
    </location>
</feature>
<feature type="signal peptide" evidence="12">
    <location>
        <begin position="1"/>
        <end position="33"/>
    </location>
</feature>
<dbReference type="GO" id="GO:0009055">
    <property type="term" value="F:electron transfer activity"/>
    <property type="evidence" value="ECO:0007669"/>
    <property type="project" value="InterPro"/>
</dbReference>
<dbReference type="Proteomes" id="UP000195402">
    <property type="component" value="Unassembled WGS sequence"/>
</dbReference>
<comment type="caution">
    <text evidence="14">The sequence shown here is derived from an EMBL/GenBank/DDBJ whole genome shotgun (WGS) entry which is preliminary data.</text>
</comment>
<evidence type="ECO:0000256" key="2">
    <source>
        <dbReference type="ARBA" id="ARBA00022622"/>
    </source>
</evidence>
<dbReference type="GO" id="GO:0098552">
    <property type="term" value="C:side of membrane"/>
    <property type="evidence" value="ECO:0007669"/>
    <property type="project" value="UniProtKB-KW"/>
</dbReference>
<keyword evidence="5" id="KW-1015">Disulfide bond</keyword>
<dbReference type="OrthoDB" id="691587at2759"/>
<keyword evidence="11" id="KW-0812">Transmembrane</keyword>
<evidence type="ECO:0000256" key="3">
    <source>
        <dbReference type="ARBA" id="ARBA00022729"/>
    </source>
</evidence>
<feature type="domain" description="Phytocyanin" evidence="13">
    <location>
        <begin position="34"/>
        <end position="138"/>
    </location>
</feature>
<evidence type="ECO:0000256" key="8">
    <source>
        <dbReference type="ARBA" id="ARBA00035011"/>
    </source>
</evidence>
<dbReference type="Pfam" id="PF02298">
    <property type="entry name" value="Cu_bind_like"/>
    <property type="match status" value="1"/>
</dbReference>
<proteinExistence type="inferred from homology"/>
<feature type="compositionally biased region" description="Low complexity" evidence="10">
    <location>
        <begin position="163"/>
        <end position="178"/>
    </location>
</feature>
<protein>
    <submittedName>
        <fullName evidence="14">Plastocyanin-like</fullName>
    </submittedName>
</protein>
<keyword evidence="15" id="KW-1185">Reference proteome</keyword>
<evidence type="ECO:0000256" key="9">
    <source>
        <dbReference type="ARBA" id="ARBA00037868"/>
    </source>
</evidence>
<name>A0A200R0F7_MACCD</name>
<feature type="region of interest" description="Disordered" evidence="10">
    <location>
        <begin position="144"/>
        <end position="187"/>
    </location>
</feature>
<dbReference type="CDD" id="cd11019">
    <property type="entry name" value="OsENODL1_like"/>
    <property type="match status" value="1"/>
</dbReference>
<dbReference type="InterPro" id="IPR008972">
    <property type="entry name" value="Cupredoxin"/>
</dbReference>
<dbReference type="Gene3D" id="2.60.40.420">
    <property type="entry name" value="Cupredoxins - blue copper proteins"/>
    <property type="match status" value="1"/>
</dbReference>
<keyword evidence="6" id="KW-0325">Glycoprotein</keyword>
<dbReference type="FunFam" id="2.60.40.420:FF:000010">
    <property type="entry name" value="Early nodulin-like protein 1"/>
    <property type="match status" value="1"/>
</dbReference>
<evidence type="ECO:0000259" key="13">
    <source>
        <dbReference type="PROSITE" id="PS51485"/>
    </source>
</evidence>
<feature type="chain" id="PRO_5013346849" evidence="12">
    <location>
        <begin position="34"/>
        <end position="212"/>
    </location>
</feature>
<evidence type="ECO:0000256" key="10">
    <source>
        <dbReference type="SAM" id="MobiDB-lite"/>
    </source>
</evidence>
<evidence type="ECO:0000313" key="15">
    <source>
        <dbReference type="Proteomes" id="UP000195402"/>
    </source>
</evidence>
<keyword evidence="4 11" id="KW-0472">Membrane</keyword>
<evidence type="ECO:0000256" key="11">
    <source>
        <dbReference type="SAM" id="Phobius"/>
    </source>
</evidence>
<dbReference type="STRING" id="56857.A0A200R0F7"/>
<keyword evidence="2" id="KW-0336">GPI-anchor</keyword>
<dbReference type="InterPro" id="IPR003245">
    <property type="entry name" value="Phytocyanin_dom"/>
</dbReference>
<dbReference type="PROSITE" id="PS51485">
    <property type="entry name" value="PHYTOCYANIN"/>
    <property type="match status" value="1"/>
</dbReference>
<dbReference type="PANTHER" id="PTHR33021">
    <property type="entry name" value="BLUE COPPER PROTEIN"/>
    <property type="match status" value="1"/>
</dbReference>
<evidence type="ECO:0000256" key="12">
    <source>
        <dbReference type="SAM" id="SignalP"/>
    </source>
</evidence>
<dbReference type="InterPro" id="IPR041846">
    <property type="entry name" value="ENL_dom"/>
</dbReference>
<dbReference type="GO" id="GO:0005886">
    <property type="term" value="C:plasma membrane"/>
    <property type="evidence" value="ECO:0007669"/>
    <property type="project" value="TreeGrafter"/>
</dbReference>
<evidence type="ECO:0000256" key="4">
    <source>
        <dbReference type="ARBA" id="ARBA00023136"/>
    </source>
</evidence>
<dbReference type="PANTHER" id="PTHR33021:SF253">
    <property type="entry name" value="EARLY NODULIN-LIKE PROTEIN 9"/>
    <property type="match status" value="1"/>
</dbReference>
<dbReference type="SUPFAM" id="SSF49503">
    <property type="entry name" value="Cupredoxins"/>
    <property type="match status" value="1"/>
</dbReference>
<dbReference type="GO" id="GO:0012505">
    <property type="term" value="C:endomembrane system"/>
    <property type="evidence" value="ECO:0007669"/>
    <property type="project" value="UniProtKB-SubCell"/>
</dbReference>
<gene>
    <name evidence="14" type="ORF">BVC80_8519g16</name>
</gene>
<feature type="compositionally biased region" description="Polar residues" evidence="10">
    <location>
        <begin position="144"/>
        <end position="153"/>
    </location>
</feature>
<evidence type="ECO:0000256" key="7">
    <source>
        <dbReference type="ARBA" id="ARBA00023288"/>
    </source>
</evidence>
<accession>A0A200R0F7</accession>
<keyword evidence="11" id="KW-1133">Transmembrane helix</keyword>
<comment type="similarity">
    <text evidence="8">Belongs to the early nodulin-like (ENODL) family.</text>
</comment>
<evidence type="ECO:0000256" key="1">
    <source>
        <dbReference type="ARBA" id="ARBA00004589"/>
    </source>
</evidence>
<dbReference type="EMBL" id="MVGT01000619">
    <property type="protein sequence ID" value="OVA16182.1"/>
    <property type="molecule type" value="Genomic_DNA"/>
</dbReference>
<dbReference type="AlphaFoldDB" id="A0A200R0F7"/>
<comment type="subcellular location">
    <subcellularLocation>
        <location evidence="9">Endomembrane system</location>
        <topology evidence="9">Lipid-anchor</topology>
    </subcellularLocation>
    <subcellularLocation>
        <location evidence="1">Membrane</location>
        <topology evidence="1">Lipid-anchor</topology>
        <topology evidence="1">GPI-anchor</topology>
    </subcellularLocation>
</comment>
<dbReference type="InterPro" id="IPR039391">
    <property type="entry name" value="Phytocyanin-like"/>
</dbReference>
<sequence length="212" mass="22922">MANSILRVDDHNRAIFHAFGLFSLVLLMQKVGAVEFKVGGPKGWNGPTRPDELTYNKWAEMKRFQIGDSLLFVYQPGQDSVLQVNKEDYEKCNTAAPIAKFDDGNTSFQLNQSGPHYFISGNEKNCQNNEKMIVIVLADRSKMSPNSNQTTMASPPSPPPSGPIEIIPSPAPVGEESPNSPPPPPSGASSVFVSFISSIGAFIIGSSVILVL</sequence>
<dbReference type="FunCoup" id="A0A200R0F7">
    <property type="interactions" value="144"/>
</dbReference>
<reference evidence="14 15" key="1">
    <citation type="journal article" date="2017" name="Mol. Plant">
        <title>The Genome of Medicinal Plant Macleaya cordata Provides New Insights into Benzylisoquinoline Alkaloids Metabolism.</title>
        <authorList>
            <person name="Liu X."/>
            <person name="Liu Y."/>
            <person name="Huang P."/>
            <person name="Ma Y."/>
            <person name="Qing Z."/>
            <person name="Tang Q."/>
            <person name="Cao H."/>
            <person name="Cheng P."/>
            <person name="Zheng Y."/>
            <person name="Yuan Z."/>
            <person name="Zhou Y."/>
            <person name="Liu J."/>
            <person name="Tang Z."/>
            <person name="Zhuo Y."/>
            <person name="Zhang Y."/>
            <person name="Yu L."/>
            <person name="Huang J."/>
            <person name="Yang P."/>
            <person name="Peng Q."/>
            <person name="Zhang J."/>
            <person name="Jiang W."/>
            <person name="Zhang Z."/>
            <person name="Lin K."/>
            <person name="Ro D.K."/>
            <person name="Chen X."/>
            <person name="Xiong X."/>
            <person name="Shang Y."/>
            <person name="Huang S."/>
            <person name="Zeng J."/>
        </authorList>
    </citation>
    <scope>NUCLEOTIDE SEQUENCE [LARGE SCALE GENOMIC DNA]</scope>
    <source>
        <strain evidence="15">cv. BLH2017</strain>
        <tissue evidence="14">Root</tissue>
    </source>
</reference>
<evidence type="ECO:0000256" key="5">
    <source>
        <dbReference type="ARBA" id="ARBA00023157"/>
    </source>
</evidence>
<dbReference type="OMA" id="DWSVPMD"/>
<keyword evidence="7" id="KW-0449">Lipoprotein</keyword>
<dbReference type="InParanoid" id="A0A200R0F7"/>